<reference evidence="4" key="1">
    <citation type="submission" date="2022-11" db="EMBL/GenBank/DDBJ databases">
        <authorList>
            <person name="Petersen C."/>
        </authorList>
    </citation>
    <scope>NUCLEOTIDE SEQUENCE</scope>
    <source>
        <strain evidence="4">IBT 16849</strain>
    </source>
</reference>
<dbReference type="SUPFAM" id="SSF56112">
    <property type="entry name" value="Protein kinase-like (PK-like)"/>
    <property type="match status" value="1"/>
</dbReference>
<evidence type="ECO:0000313" key="5">
    <source>
        <dbReference type="Proteomes" id="UP001150879"/>
    </source>
</evidence>
<dbReference type="InterPro" id="IPR011009">
    <property type="entry name" value="Kinase-like_dom_sf"/>
</dbReference>
<protein>
    <recommendedName>
        <fullName evidence="1">protein-ribulosamine 3-kinase</fullName>
        <ecNumber evidence="1">2.7.1.172</ecNumber>
    </recommendedName>
</protein>
<dbReference type="Pfam" id="PF03881">
    <property type="entry name" value="Fructosamin_kin"/>
    <property type="match status" value="1"/>
</dbReference>
<evidence type="ECO:0000313" key="4">
    <source>
        <dbReference type="EMBL" id="KAJ5189676.1"/>
    </source>
</evidence>
<keyword evidence="5" id="KW-1185">Reference proteome</keyword>
<organism evidence="4 5">
    <name type="scientific">Penicillium cf. griseofulvum</name>
    <dbReference type="NCBI Taxonomy" id="2972120"/>
    <lineage>
        <taxon>Eukaryota</taxon>
        <taxon>Fungi</taxon>
        <taxon>Dikarya</taxon>
        <taxon>Ascomycota</taxon>
        <taxon>Pezizomycotina</taxon>
        <taxon>Eurotiomycetes</taxon>
        <taxon>Eurotiomycetidae</taxon>
        <taxon>Eurotiales</taxon>
        <taxon>Aspergillaceae</taxon>
        <taxon>Penicillium</taxon>
    </lineage>
</organism>
<dbReference type="PANTHER" id="PTHR12149:SF8">
    <property type="entry name" value="PROTEIN-RIBULOSAMINE 3-KINASE"/>
    <property type="match status" value="1"/>
</dbReference>
<dbReference type="GO" id="GO:0016301">
    <property type="term" value="F:kinase activity"/>
    <property type="evidence" value="ECO:0007669"/>
    <property type="project" value="UniProtKB-UniRule"/>
</dbReference>
<dbReference type="Proteomes" id="UP001150879">
    <property type="component" value="Unassembled WGS sequence"/>
</dbReference>
<sequence>MDDNGTNSFEFGAGNTKIDPAVLRELPEGCIVTSTEKHGVSFWAQTGRIDVLLRDGTPQSFFIKAISNKVGMDMTRGEFQSISVMYNILPEFVPRPIACGTYSMIPDTHFFLCEFREMTDDMPNPHKFAALLSTLHQKSVSPTGKFGFHITTYAGNLPQFVAWEDSWEAFFAKTMRQALDLEIERKGPSEELDALSRTLFEKVIPRLLRPLESDGRTVKPSLVHGDLWYANAGINVDNDQPLVFDACCFFAHNECKFSYETLAVIHAKSLGLKDEFGQWRPACNRFGDDYVSAYNTFTQISPPEEDFEGRLDLYRL</sequence>
<evidence type="ECO:0000256" key="3">
    <source>
        <dbReference type="PIRNR" id="PIRNR006221"/>
    </source>
</evidence>
<dbReference type="PIRSF" id="PIRSF006221">
    <property type="entry name" value="Ketosamine-3-kinase"/>
    <property type="match status" value="1"/>
</dbReference>
<keyword evidence="3" id="KW-0808">Transferase</keyword>
<dbReference type="AlphaFoldDB" id="A0A9W9J8K5"/>
<keyword evidence="3" id="KW-0418">Kinase</keyword>
<comment type="similarity">
    <text evidence="3">Belongs to the fructosamine kinase family.</text>
</comment>
<dbReference type="EC" id="2.7.1.172" evidence="1"/>
<gene>
    <name evidence="4" type="ORF">N7472_008690</name>
</gene>
<dbReference type="OrthoDB" id="5772781at2759"/>
<comment type="caution">
    <text evidence="4">The sequence shown here is derived from an EMBL/GenBank/DDBJ whole genome shotgun (WGS) entry which is preliminary data.</text>
</comment>
<dbReference type="Gene3D" id="3.90.1200.10">
    <property type="match status" value="1"/>
</dbReference>
<accession>A0A9W9J8K5</accession>
<dbReference type="PANTHER" id="PTHR12149">
    <property type="entry name" value="FRUCTOSAMINE 3 KINASE-RELATED PROTEIN"/>
    <property type="match status" value="1"/>
</dbReference>
<name>A0A9W9J8K5_9EURO</name>
<dbReference type="EMBL" id="JAPQKP010000005">
    <property type="protein sequence ID" value="KAJ5189676.1"/>
    <property type="molecule type" value="Genomic_DNA"/>
</dbReference>
<evidence type="ECO:0000256" key="2">
    <source>
        <dbReference type="ARBA" id="ARBA00048655"/>
    </source>
</evidence>
<evidence type="ECO:0000256" key="1">
    <source>
        <dbReference type="ARBA" id="ARBA00011961"/>
    </source>
</evidence>
<comment type="catalytic activity">
    <reaction evidence="2">
        <text>N(6)-D-ribulosyl-L-lysyl-[protein] + ATP = N(6)-(3-O-phospho-D-ribulosyl)-L-lysyl-[protein] + ADP + H(+)</text>
        <dbReference type="Rhea" id="RHEA:48432"/>
        <dbReference type="Rhea" id="RHEA-COMP:12103"/>
        <dbReference type="Rhea" id="RHEA-COMP:12104"/>
        <dbReference type="ChEBI" id="CHEBI:15378"/>
        <dbReference type="ChEBI" id="CHEBI:30616"/>
        <dbReference type="ChEBI" id="CHEBI:90418"/>
        <dbReference type="ChEBI" id="CHEBI:90420"/>
        <dbReference type="ChEBI" id="CHEBI:456216"/>
        <dbReference type="EC" id="2.7.1.172"/>
    </reaction>
    <physiologicalReaction direction="left-to-right" evidence="2">
        <dbReference type="Rhea" id="RHEA:48433"/>
    </physiologicalReaction>
</comment>
<dbReference type="InterPro" id="IPR016477">
    <property type="entry name" value="Fructo-/Ketosamine-3-kinase"/>
</dbReference>
<proteinExistence type="inferred from homology"/>
<dbReference type="GO" id="GO:0102193">
    <property type="term" value="F:protein-ribulosamine 3-kinase activity"/>
    <property type="evidence" value="ECO:0007669"/>
    <property type="project" value="UniProtKB-EC"/>
</dbReference>
<reference evidence="4" key="2">
    <citation type="journal article" date="2023" name="IMA Fungus">
        <title>Comparative genomic study of the Penicillium genus elucidates a diverse pangenome and 15 lateral gene transfer events.</title>
        <authorList>
            <person name="Petersen C."/>
            <person name="Sorensen T."/>
            <person name="Nielsen M.R."/>
            <person name="Sondergaard T.E."/>
            <person name="Sorensen J.L."/>
            <person name="Fitzpatrick D.A."/>
            <person name="Frisvad J.C."/>
            <person name="Nielsen K.L."/>
        </authorList>
    </citation>
    <scope>NUCLEOTIDE SEQUENCE</scope>
    <source>
        <strain evidence="4">IBT 16849</strain>
    </source>
</reference>